<protein>
    <submittedName>
        <fullName evidence="3">Uncharacterized protein</fullName>
    </submittedName>
</protein>
<sequence length="131" mass="14870">MENTTSLNVTFFSAIISFAPLIKAIFEVSMCSSPKPRTKVKGKSATSASFLSSMSAKSRQRFTERANIAQERRDNIKMAEKAKILSDKNHLRTKKTSTKIKVPKRSSYWLLTISVKELFNLLFFRKTDASQ</sequence>
<gene>
    <name evidence="3" type="ORF">B5D82_15765</name>
</gene>
<feature type="compositionally biased region" description="Low complexity" evidence="1">
    <location>
        <begin position="44"/>
        <end position="57"/>
    </location>
</feature>
<dbReference type="AlphaFoldDB" id="A0A222GBB8"/>
<dbReference type="EMBL" id="CP020465">
    <property type="protein sequence ID" value="ASP49091.1"/>
    <property type="molecule type" value="Genomic_DNA"/>
</dbReference>
<dbReference type="Proteomes" id="UP000202259">
    <property type="component" value="Chromosome"/>
</dbReference>
<dbReference type="OrthoDB" id="6228851at2"/>
<keyword evidence="4" id="KW-1185">Reference proteome</keyword>
<evidence type="ECO:0000256" key="2">
    <source>
        <dbReference type="SAM" id="Phobius"/>
    </source>
</evidence>
<reference evidence="3 4" key="1">
    <citation type="submission" date="2017-08" db="EMBL/GenBank/DDBJ databases">
        <title>Complete genome of Colwellia sp. NB097-1, a psychrophile bacterium ioslated from Bering Sea.</title>
        <authorList>
            <person name="Chen X."/>
        </authorList>
    </citation>
    <scope>NUCLEOTIDE SEQUENCE [LARGE SCALE GENOMIC DNA]</scope>
    <source>
        <strain evidence="3 4">NB097-1</strain>
    </source>
</reference>
<evidence type="ECO:0000313" key="3">
    <source>
        <dbReference type="EMBL" id="ASP49091.1"/>
    </source>
</evidence>
<evidence type="ECO:0000256" key="1">
    <source>
        <dbReference type="SAM" id="MobiDB-lite"/>
    </source>
</evidence>
<name>A0A222GBB8_9GAMM</name>
<accession>A0A222GBB8</accession>
<keyword evidence="2" id="KW-0472">Membrane</keyword>
<keyword evidence="2" id="KW-0812">Transmembrane</keyword>
<organism evidence="3 4">
    <name type="scientific">Cognaticolwellia beringensis</name>
    <dbReference type="NCBI Taxonomy" id="1967665"/>
    <lineage>
        <taxon>Bacteria</taxon>
        <taxon>Pseudomonadati</taxon>
        <taxon>Pseudomonadota</taxon>
        <taxon>Gammaproteobacteria</taxon>
        <taxon>Alteromonadales</taxon>
        <taxon>Colwelliaceae</taxon>
        <taxon>Cognaticolwellia</taxon>
    </lineage>
</organism>
<feature type="transmembrane region" description="Helical" evidence="2">
    <location>
        <begin position="6"/>
        <end position="26"/>
    </location>
</feature>
<evidence type="ECO:0000313" key="4">
    <source>
        <dbReference type="Proteomes" id="UP000202259"/>
    </source>
</evidence>
<feature type="region of interest" description="Disordered" evidence="1">
    <location>
        <begin position="36"/>
        <end position="61"/>
    </location>
</feature>
<dbReference type="KEGG" id="cber:B5D82_15765"/>
<keyword evidence="2" id="KW-1133">Transmembrane helix</keyword>
<proteinExistence type="predicted"/>